<accession>A0A8X6Q198</accession>
<feature type="region of interest" description="Disordered" evidence="1">
    <location>
        <begin position="282"/>
        <end position="314"/>
    </location>
</feature>
<name>A0A8X6Q198_NEPPI</name>
<feature type="compositionally biased region" description="Basic and acidic residues" evidence="1">
    <location>
        <begin position="94"/>
        <end position="103"/>
    </location>
</feature>
<dbReference type="AlphaFoldDB" id="A0A8X6Q198"/>
<organism evidence="2 3">
    <name type="scientific">Nephila pilipes</name>
    <name type="common">Giant wood spider</name>
    <name type="synonym">Nephila maculata</name>
    <dbReference type="NCBI Taxonomy" id="299642"/>
    <lineage>
        <taxon>Eukaryota</taxon>
        <taxon>Metazoa</taxon>
        <taxon>Ecdysozoa</taxon>
        <taxon>Arthropoda</taxon>
        <taxon>Chelicerata</taxon>
        <taxon>Arachnida</taxon>
        <taxon>Araneae</taxon>
        <taxon>Araneomorphae</taxon>
        <taxon>Entelegynae</taxon>
        <taxon>Araneoidea</taxon>
        <taxon>Nephilidae</taxon>
        <taxon>Nephila</taxon>
    </lineage>
</organism>
<sequence>MAYLARDNKLDLLEICEGIGVEVNPSSKVAEIKKLILNSQLYVEEEVKIILDRVIRDRKEQERIARESKQHEIEMKNLELSQKNQSLNANNSRGDSHRNETHFNSRPNSNHGPFCKVEGKMFNESLHEYQCENIFVNDKIVKTLIDLGANIVCVKSSLIPPETKSFGTVQLTCAFGNEIQTQLTKIKLALSSFRENPIIVTAAICNNLYWDLIVPPNIFDDLYKAEKKMLGFQKKNPISSHSKKNFSSSKNKNDRQNNFASESVSKNKSSFKNCIYHEEMKSYPTIPNHSGDGSRPNDSTQFQNIDNASNEKTQ</sequence>
<feature type="compositionally biased region" description="Polar residues" evidence="1">
    <location>
        <begin position="296"/>
        <end position="314"/>
    </location>
</feature>
<protein>
    <submittedName>
        <fullName evidence="2">Uncharacterized protein</fullName>
    </submittedName>
</protein>
<reference evidence="2" key="1">
    <citation type="submission" date="2020-08" db="EMBL/GenBank/DDBJ databases">
        <title>Multicomponent nature underlies the extraordinary mechanical properties of spider dragline silk.</title>
        <authorList>
            <person name="Kono N."/>
            <person name="Nakamura H."/>
            <person name="Mori M."/>
            <person name="Yoshida Y."/>
            <person name="Ohtoshi R."/>
            <person name="Malay A.D."/>
            <person name="Moran D.A.P."/>
            <person name="Tomita M."/>
            <person name="Numata K."/>
            <person name="Arakawa K."/>
        </authorList>
    </citation>
    <scope>NUCLEOTIDE SEQUENCE</scope>
</reference>
<feature type="region of interest" description="Disordered" evidence="1">
    <location>
        <begin position="75"/>
        <end position="109"/>
    </location>
</feature>
<evidence type="ECO:0000313" key="2">
    <source>
        <dbReference type="EMBL" id="GFT94097.1"/>
    </source>
</evidence>
<dbReference type="EMBL" id="BMAW01025830">
    <property type="protein sequence ID" value="GFT94097.1"/>
    <property type="molecule type" value="Genomic_DNA"/>
</dbReference>
<keyword evidence="3" id="KW-1185">Reference proteome</keyword>
<comment type="caution">
    <text evidence="2">The sequence shown here is derived from an EMBL/GenBank/DDBJ whole genome shotgun (WGS) entry which is preliminary data.</text>
</comment>
<feature type="compositionally biased region" description="Polar residues" evidence="1">
    <location>
        <begin position="79"/>
        <end position="93"/>
    </location>
</feature>
<gene>
    <name evidence="2" type="ORF">NPIL_148831</name>
</gene>
<proteinExistence type="predicted"/>
<evidence type="ECO:0000256" key="1">
    <source>
        <dbReference type="SAM" id="MobiDB-lite"/>
    </source>
</evidence>
<feature type="compositionally biased region" description="Polar residues" evidence="1">
    <location>
        <begin position="256"/>
        <end position="268"/>
    </location>
</feature>
<dbReference type="Proteomes" id="UP000887013">
    <property type="component" value="Unassembled WGS sequence"/>
</dbReference>
<feature type="region of interest" description="Disordered" evidence="1">
    <location>
        <begin position="234"/>
        <end position="268"/>
    </location>
</feature>
<evidence type="ECO:0000313" key="3">
    <source>
        <dbReference type="Proteomes" id="UP000887013"/>
    </source>
</evidence>